<evidence type="ECO:0000313" key="1">
    <source>
        <dbReference type="EMBL" id="OWF66640.1"/>
    </source>
</evidence>
<dbReference type="EMBL" id="NAIA01000001">
    <property type="protein sequence ID" value="OWF66640.1"/>
    <property type="molecule type" value="Genomic_DNA"/>
</dbReference>
<name>A0A210S0F1_9BURK</name>
<proteinExistence type="predicted"/>
<organism evidence="1 2">
    <name type="scientific">Polynucleobacter hirudinilacicola</name>
    <dbReference type="NCBI Taxonomy" id="1743166"/>
    <lineage>
        <taxon>Bacteria</taxon>
        <taxon>Pseudomonadati</taxon>
        <taxon>Pseudomonadota</taxon>
        <taxon>Betaproteobacteria</taxon>
        <taxon>Burkholderiales</taxon>
        <taxon>Burkholderiaceae</taxon>
        <taxon>Polynucleobacter</taxon>
    </lineage>
</organism>
<gene>
    <name evidence="1" type="ORF">B6A14_01265</name>
</gene>
<comment type="caution">
    <text evidence="1">The sequence shown here is derived from an EMBL/GenBank/DDBJ whole genome shotgun (WGS) entry which is preliminary data.</text>
</comment>
<sequence>MEPVLFRRFKAGALLAAIILLVACSPKLDWRKVQSPQERYTALFPGKPDKLERRIPFQDQELQQTLEAVKIDDDIYSVSSTQVPAIQAAVTEKIITQLKNNLFERAKASGGRVVEEVVTYQASNRQKLGTTDYFIVLKPNAKEQQQMRVRWITRQASNGDAWIYQVSVLHANANTDDVKTFLSKEEYANFFNEFYPE</sequence>
<evidence type="ECO:0008006" key="3">
    <source>
        <dbReference type="Google" id="ProtNLM"/>
    </source>
</evidence>
<dbReference type="AlphaFoldDB" id="A0A210S0F1"/>
<reference evidence="1 2" key="1">
    <citation type="submission" date="2017-03" db="EMBL/GenBank/DDBJ databases">
        <title>New species Polynucleobacter sp. MWH-EgelM1-30-B4.</title>
        <authorList>
            <person name="Hahn M.W."/>
        </authorList>
    </citation>
    <scope>NUCLEOTIDE SEQUENCE [LARGE SCALE GENOMIC DNA]</scope>
    <source>
        <strain evidence="1 2">MWH-EgelM1-30-B4</strain>
    </source>
</reference>
<protein>
    <recommendedName>
        <fullName evidence="3">Lipoprotein</fullName>
    </recommendedName>
</protein>
<evidence type="ECO:0000313" key="2">
    <source>
        <dbReference type="Proteomes" id="UP000196880"/>
    </source>
</evidence>
<dbReference type="Proteomes" id="UP000196880">
    <property type="component" value="Unassembled WGS sequence"/>
</dbReference>
<dbReference type="PROSITE" id="PS51257">
    <property type="entry name" value="PROKAR_LIPOPROTEIN"/>
    <property type="match status" value="1"/>
</dbReference>
<keyword evidence="2" id="KW-1185">Reference proteome</keyword>
<accession>A0A210S0F1</accession>
<dbReference type="OrthoDB" id="8686017at2"/>